<dbReference type="SUPFAM" id="SSF81301">
    <property type="entry name" value="Nucleotidyltransferase"/>
    <property type="match status" value="1"/>
</dbReference>
<dbReference type="Proteomes" id="UP000028549">
    <property type="component" value="Unassembled WGS sequence"/>
</dbReference>
<reference evidence="1 2" key="1">
    <citation type="journal article" date="2005" name="Int. J. Syst. Evol. Microbiol.">
        <title>Bacillus cibi sp. nov., isolated from jeotgal, a traditional Korean fermented seafood.</title>
        <authorList>
            <person name="Yoon J.H."/>
            <person name="Lee C.H."/>
            <person name="Oh T.K."/>
        </authorList>
    </citation>
    <scope>NUCLEOTIDE SEQUENCE [LARGE SCALE GENOMIC DNA]</scope>
    <source>
        <strain evidence="1 2">DSM 16189</strain>
    </source>
</reference>
<sequence length="393" mass="47155">MNNDYLLDFKNLSDELMLIINLIKNENNNNNNKYDISSERLKKIKWDHFIELCMHHRIYPNLSSVIFANPTIFPNKVRRIIENNYKSNTLLMLRYCAEMRDISKLFISNNLKVLFLKGPFLAKDLYGDISYRTSSDIDILVDIKNLQEAKELLISNGYLQTENFPTILNDWKWRHHHINFQHEEKKIKIEVHWRLNPGPAKEPDFLHLWSSKRKSEVLDYPIYCLGREHLFMFLLSHGARHGWSRLRWLLDIEKIMKQNIDWENLLRLLKEYQYLHLLGKVLILLNQTLNTPIPDKCKFLLTRDSFELSKKTLFYFENIVNLHSPPLSEEVNKYHSSYLFSIKTLKHKIYFLISCLFPYPKDKELIVLPSRLDLLYIPLRPVTWVIRKRRKIV</sequence>
<dbReference type="AlphaFoldDB" id="A0A084H4G1"/>
<dbReference type="InterPro" id="IPR039498">
    <property type="entry name" value="NTP_transf_5"/>
</dbReference>
<gene>
    <name evidence="1" type="ORF">GS18_0206090</name>
</gene>
<dbReference type="Gene3D" id="3.30.460.40">
    <property type="match status" value="1"/>
</dbReference>
<dbReference type="InterPro" id="IPR043519">
    <property type="entry name" value="NT_sf"/>
</dbReference>
<dbReference type="RefSeq" id="WP_029280917.1">
    <property type="nucleotide sequence ID" value="NZ_JNVC02000001.1"/>
</dbReference>
<proteinExistence type="predicted"/>
<evidence type="ECO:0000313" key="2">
    <source>
        <dbReference type="Proteomes" id="UP000028549"/>
    </source>
</evidence>
<dbReference type="EMBL" id="JNVC02000001">
    <property type="protein sequence ID" value="KEZ54473.1"/>
    <property type="molecule type" value="Genomic_DNA"/>
</dbReference>
<organism evidence="1 2">
    <name type="scientific">Metabacillus indicus</name>
    <name type="common">Bacillus indicus</name>
    <dbReference type="NCBI Taxonomy" id="246786"/>
    <lineage>
        <taxon>Bacteria</taxon>
        <taxon>Bacillati</taxon>
        <taxon>Bacillota</taxon>
        <taxon>Bacilli</taxon>
        <taxon>Bacillales</taxon>
        <taxon>Bacillaceae</taxon>
        <taxon>Metabacillus</taxon>
    </lineage>
</organism>
<accession>A0A084H4G1</accession>
<comment type="caution">
    <text evidence="1">The sequence shown here is derived from an EMBL/GenBank/DDBJ whole genome shotgun (WGS) entry which is preliminary data.</text>
</comment>
<keyword evidence="2" id="KW-1185">Reference proteome</keyword>
<evidence type="ECO:0008006" key="3">
    <source>
        <dbReference type="Google" id="ProtNLM"/>
    </source>
</evidence>
<evidence type="ECO:0000313" key="1">
    <source>
        <dbReference type="EMBL" id="KEZ54473.1"/>
    </source>
</evidence>
<dbReference type="OrthoDB" id="9773927at2"/>
<dbReference type="Pfam" id="PF14907">
    <property type="entry name" value="NTP_transf_5"/>
    <property type="match status" value="1"/>
</dbReference>
<protein>
    <recommendedName>
        <fullName evidence="3">Renal dipeptidase</fullName>
    </recommendedName>
</protein>
<name>A0A084H4G1_METID</name>
<dbReference type="STRING" id="246786.GS18_0206090"/>